<reference evidence="1" key="1">
    <citation type="submission" date="2021-08" db="EMBL/GenBank/DDBJ databases">
        <title>The first chromosome-level gecko genome reveals the dynamic sex chromosomes of Neotropical dwarf geckos (Sphaerodactylidae: Sphaerodactylus).</title>
        <authorList>
            <person name="Pinto B.J."/>
            <person name="Keating S.E."/>
            <person name="Gamble T."/>
        </authorList>
    </citation>
    <scope>NUCLEOTIDE SEQUENCE</scope>
    <source>
        <strain evidence="1">TG3544</strain>
    </source>
</reference>
<accession>A0ACB8ER49</accession>
<evidence type="ECO:0000313" key="2">
    <source>
        <dbReference type="Proteomes" id="UP000827872"/>
    </source>
</evidence>
<name>A0ACB8ER49_9SAUR</name>
<sequence length="81" mass="9105">MFSTNRATDRHNLDLVLLTLAGTTAFLQVLRSSKHDQNSLVFGILWWSSIKSSLMEFCNATPLEIGRPIRERKGLKSSPSD</sequence>
<dbReference type="EMBL" id="CM037620">
    <property type="protein sequence ID" value="KAH7994988.1"/>
    <property type="molecule type" value="Genomic_DNA"/>
</dbReference>
<protein>
    <submittedName>
        <fullName evidence="1">Uncharacterized protein</fullName>
    </submittedName>
</protein>
<comment type="caution">
    <text evidence="1">The sequence shown here is derived from an EMBL/GenBank/DDBJ whole genome shotgun (WGS) entry which is preliminary data.</text>
</comment>
<gene>
    <name evidence="1" type="ORF">K3G42_019742</name>
</gene>
<keyword evidence="2" id="KW-1185">Reference proteome</keyword>
<proteinExistence type="predicted"/>
<dbReference type="Proteomes" id="UP000827872">
    <property type="component" value="Linkage Group LG07"/>
</dbReference>
<evidence type="ECO:0000313" key="1">
    <source>
        <dbReference type="EMBL" id="KAH7994988.1"/>
    </source>
</evidence>
<organism evidence="1 2">
    <name type="scientific">Sphaerodactylus townsendi</name>
    <dbReference type="NCBI Taxonomy" id="933632"/>
    <lineage>
        <taxon>Eukaryota</taxon>
        <taxon>Metazoa</taxon>
        <taxon>Chordata</taxon>
        <taxon>Craniata</taxon>
        <taxon>Vertebrata</taxon>
        <taxon>Euteleostomi</taxon>
        <taxon>Lepidosauria</taxon>
        <taxon>Squamata</taxon>
        <taxon>Bifurcata</taxon>
        <taxon>Gekkota</taxon>
        <taxon>Sphaerodactylidae</taxon>
        <taxon>Sphaerodactylus</taxon>
    </lineage>
</organism>